<dbReference type="EMBL" id="JH126406">
    <property type="protein sequence ID" value="EGX88174.1"/>
    <property type="molecule type" value="Genomic_DNA"/>
</dbReference>
<evidence type="ECO:0000313" key="2">
    <source>
        <dbReference type="EMBL" id="EGX88174.1"/>
    </source>
</evidence>
<evidence type="ECO:0000313" key="3">
    <source>
        <dbReference type="Proteomes" id="UP000001610"/>
    </source>
</evidence>
<sequence length="422" mass="45377">MDPWGCLLLVACCLTSRLQSWSKKYTSSVGEGDTGKGNKTRLLQVPLLEQDKEEESIASQSAPFRGLLSLICLIAIISRAASSSRSSRNDQHQAGSWDGAVDKVEKHAFGCSVDADTRRCLGSSTSLFAPERSEVRLSTNRALAGTKRSRRGSSSGSFVWVVWVAWFAKETTVVFPLRQTNPKTESNPKIFSNSTRMTPCWANSSKGASCVTSSTTHSHPSAPPTRKCFNASPSTPVSFFVIHAGAMPKINVAAGKRDASSAAPSVRSVRGRKCPSQVFALRVGRSGASSRLPIIRASSTPSNLALLGNTVKGRPAYICIVGVTASLYNGSRNRISWASCQTVLETLVGRDIFCAPMQQCCHCRQVVSADPAGRGPELGPGTSCVGRGVVRTNFESLVWLKQSVNRLARQAAEPWADYLSCR</sequence>
<dbReference type="HOGENOM" id="CLU_650557_0_0_1"/>
<evidence type="ECO:0000256" key="1">
    <source>
        <dbReference type="SAM" id="SignalP"/>
    </source>
</evidence>
<proteinExistence type="predicted"/>
<reference evidence="2 3" key="1">
    <citation type="journal article" date="2011" name="Genome Biol.">
        <title>Genome sequence of the insect pathogenic fungus Cordyceps militaris, a valued traditional Chinese medicine.</title>
        <authorList>
            <person name="Zheng P."/>
            <person name="Xia Y."/>
            <person name="Xiao G."/>
            <person name="Xiong C."/>
            <person name="Hu X."/>
            <person name="Zhang S."/>
            <person name="Zheng H."/>
            <person name="Huang Y."/>
            <person name="Zhou Y."/>
            <person name="Wang S."/>
            <person name="Zhao G.P."/>
            <person name="Liu X."/>
            <person name="St Leger R.J."/>
            <person name="Wang C."/>
        </authorList>
    </citation>
    <scope>NUCLEOTIDE SEQUENCE [LARGE SCALE GENOMIC DNA]</scope>
    <source>
        <strain evidence="2 3">CM01</strain>
    </source>
</reference>
<keyword evidence="1" id="KW-0732">Signal</keyword>
<dbReference type="KEGG" id="cmt:CCM_09310"/>
<dbReference type="InParanoid" id="G3JU20"/>
<dbReference type="Proteomes" id="UP000001610">
    <property type="component" value="Unassembled WGS sequence"/>
</dbReference>
<protein>
    <recommendedName>
        <fullName evidence="4">Secreted protein</fullName>
    </recommendedName>
</protein>
<organism evidence="2 3">
    <name type="scientific">Cordyceps militaris (strain CM01)</name>
    <name type="common">Caterpillar fungus</name>
    <dbReference type="NCBI Taxonomy" id="983644"/>
    <lineage>
        <taxon>Eukaryota</taxon>
        <taxon>Fungi</taxon>
        <taxon>Dikarya</taxon>
        <taxon>Ascomycota</taxon>
        <taxon>Pezizomycotina</taxon>
        <taxon>Sordariomycetes</taxon>
        <taxon>Hypocreomycetidae</taxon>
        <taxon>Hypocreales</taxon>
        <taxon>Cordycipitaceae</taxon>
        <taxon>Cordyceps</taxon>
    </lineage>
</organism>
<keyword evidence="3" id="KW-1185">Reference proteome</keyword>
<dbReference type="AlphaFoldDB" id="G3JU20"/>
<dbReference type="VEuPathDB" id="FungiDB:CCM_09310"/>
<accession>G3JU20</accession>
<name>G3JU20_CORMM</name>
<feature type="chain" id="PRO_5003446577" description="Secreted protein" evidence="1">
    <location>
        <begin position="21"/>
        <end position="422"/>
    </location>
</feature>
<gene>
    <name evidence="2" type="ORF">CCM_09310</name>
</gene>
<dbReference type="RefSeq" id="XP_006674507.1">
    <property type="nucleotide sequence ID" value="XM_006674444.1"/>
</dbReference>
<evidence type="ECO:0008006" key="4">
    <source>
        <dbReference type="Google" id="ProtNLM"/>
    </source>
</evidence>
<dbReference type="GeneID" id="18171313"/>
<feature type="signal peptide" evidence="1">
    <location>
        <begin position="1"/>
        <end position="20"/>
    </location>
</feature>